<keyword evidence="8" id="KW-0472">Membrane</keyword>
<sequence>MAWIPEGSLAILIMSVAASHFWLRNFEPPSHSYAPFFAVALVPALFAYSLLDKFSPYMAVPLAYVLFYTSLGVSVITYRLSPFHPLANYPGPLIARISKLWTVWKAFDGKLPQYYQCLHAHYGPIVRTGPNELSVTDKDLLPDILGTHGMPKGPVWDGRRMTPGDSKQEYNLILTRNATRHLQLRRAWNKAFAAEPLSDYKDIMLKRVSVLQSRFEDMCHEAPDGHAVVNMTKWISYFSFDLMSDLAFGGGSEMLREGDKNGYLENLEKGIVLPSFMGYIPWITQIALRLFPKVSASTRSIGAFAAQRAQIRSSQTVTEKDLFYHIANHTLKDENASPFPLIVSNAVLAILAGSDTASSVLCNVAYYLLANPSYLKQLQQELDQTFPPLQDGTIHLELESLTDLPWLNAIINETMRLQPILPTGLQRAPEKGSGGKMIGSHFIKEGTAVQVPIYVLHRDPKYFSPDPEKFWPERWIQYRDNPEITLNLGAFIPFSMGPANCVGKPLAIVELRYVVATLITHFEIKFADGWDAAKWEKNLKDRFVLTKGELMVDLKLRRK</sequence>
<dbReference type="EMBL" id="JBANRG010000007">
    <property type="protein sequence ID" value="KAK7464844.1"/>
    <property type="molecule type" value="Genomic_DNA"/>
</dbReference>
<evidence type="ECO:0000313" key="10">
    <source>
        <dbReference type="Proteomes" id="UP001498398"/>
    </source>
</evidence>
<evidence type="ECO:0000256" key="6">
    <source>
        <dbReference type="ARBA" id="ARBA00023004"/>
    </source>
</evidence>
<keyword evidence="8" id="KW-1133">Transmembrane helix</keyword>
<keyword evidence="7" id="KW-0503">Monooxygenase</keyword>
<keyword evidence="10" id="KW-1185">Reference proteome</keyword>
<evidence type="ECO:0000256" key="4">
    <source>
        <dbReference type="ARBA" id="ARBA00022723"/>
    </source>
</evidence>
<evidence type="ECO:0000256" key="2">
    <source>
        <dbReference type="ARBA" id="ARBA00005179"/>
    </source>
</evidence>
<feature type="transmembrane region" description="Helical" evidence="8">
    <location>
        <begin position="7"/>
        <end position="26"/>
    </location>
</feature>
<organism evidence="9 10">
    <name type="scientific">Marasmiellus scandens</name>
    <dbReference type="NCBI Taxonomy" id="2682957"/>
    <lineage>
        <taxon>Eukaryota</taxon>
        <taxon>Fungi</taxon>
        <taxon>Dikarya</taxon>
        <taxon>Basidiomycota</taxon>
        <taxon>Agaricomycotina</taxon>
        <taxon>Agaricomycetes</taxon>
        <taxon>Agaricomycetidae</taxon>
        <taxon>Agaricales</taxon>
        <taxon>Marasmiineae</taxon>
        <taxon>Omphalotaceae</taxon>
        <taxon>Marasmiellus</taxon>
    </lineage>
</organism>
<dbReference type="InterPro" id="IPR002401">
    <property type="entry name" value="Cyt_P450_E_grp-I"/>
</dbReference>
<protein>
    <recommendedName>
        <fullName evidence="11">Cytochrome P450</fullName>
    </recommendedName>
</protein>
<keyword evidence="5" id="KW-0560">Oxidoreductase</keyword>
<evidence type="ECO:0000256" key="5">
    <source>
        <dbReference type="ARBA" id="ARBA00023002"/>
    </source>
</evidence>
<keyword evidence="6" id="KW-0408">Iron</keyword>
<dbReference type="PANTHER" id="PTHR24305:SF187">
    <property type="entry name" value="P450, PUTATIVE (EUROFUNG)-RELATED"/>
    <property type="match status" value="1"/>
</dbReference>
<proteinExistence type="inferred from homology"/>
<comment type="similarity">
    <text evidence="3">Belongs to the cytochrome P450 family.</text>
</comment>
<name>A0ABR1JP24_9AGAR</name>
<evidence type="ECO:0000256" key="7">
    <source>
        <dbReference type="ARBA" id="ARBA00023033"/>
    </source>
</evidence>
<dbReference type="Pfam" id="PF00067">
    <property type="entry name" value="p450"/>
    <property type="match status" value="1"/>
</dbReference>
<dbReference type="InterPro" id="IPR001128">
    <property type="entry name" value="Cyt_P450"/>
</dbReference>
<dbReference type="PANTHER" id="PTHR24305">
    <property type="entry name" value="CYTOCHROME P450"/>
    <property type="match status" value="1"/>
</dbReference>
<dbReference type="Proteomes" id="UP001498398">
    <property type="component" value="Unassembled WGS sequence"/>
</dbReference>
<evidence type="ECO:0000256" key="8">
    <source>
        <dbReference type="SAM" id="Phobius"/>
    </source>
</evidence>
<dbReference type="SUPFAM" id="SSF48264">
    <property type="entry name" value="Cytochrome P450"/>
    <property type="match status" value="1"/>
</dbReference>
<comment type="cofactor">
    <cofactor evidence="1">
        <name>heme</name>
        <dbReference type="ChEBI" id="CHEBI:30413"/>
    </cofactor>
</comment>
<reference evidence="9 10" key="1">
    <citation type="submission" date="2024-01" db="EMBL/GenBank/DDBJ databases">
        <title>A draft genome for the cacao thread blight pathogen Marasmiellus scandens.</title>
        <authorList>
            <person name="Baruah I.K."/>
            <person name="Leung J."/>
            <person name="Bukari Y."/>
            <person name="Amoako-Attah I."/>
            <person name="Meinhardt L.W."/>
            <person name="Bailey B.A."/>
            <person name="Cohen S.P."/>
        </authorList>
    </citation>
    <scope>NUCLEOTIDE SEQUENCE [LARGE SCALE GENOMIC DNA]</scope>
    <source>
        <strain evidence="9 10">GH-19</strain>
    </source>
</reference>
<keyword evidence="8" id="KW-0812">Transmembrane</keyword>
<evidence type="ECO:0000256" key="3">
    <source>
        <dbReference type="ARBA" id="ARBA00010617"/>
    </source>
</evidence>
<keyword evidence="4" id="KW-0479">Metal-binding</keyword>
<feature type="transmembrane region" description="Helical" evidence="8">
    <location>
        <begin position="32"/>
        <end position="51"/>
    </location>
</feature>
<dbReference type="PRINTS" id="PR00463">
    <property type="entry name" value="EP450I"/>
</dbReference>
<comment type="caution">
    <text evidence="9">The sequence shown here is derived from an EMBL/GenBank/DDBJ whole genome shotgun (WGS) entry which is preliminary data.</text>
</comment>
<dbReference type="Gene3D" id="1.10.630.10">
    <property type="entry name" value="Cytochrome P450"/>
    <property type="match status" value="1"/>
</dbReference>
<dbReference type="PRINTS" id="PR00385">
    <property type="entry name" value="P450"/>
</dbReference>
<evidence type="ECO:0000256" key="1">
    <source>
        <dbReference type="ARBA" id="ARBA00001971"/>
    </source>
</evidence>
<gene>
    <name evidence="9" type="ORF">VKT23_006049</name>
</gene>
<dbReference type="InterPro" id="IPR050121">
    <property type="entry name" value="Cytochrome_P450_monoxygenase"/>
</dbReference>
<dbReference type="InterPro" id="IPR036396">
    <property type="entry name" value="Cyt_P450_sf"/>
</dbReference>
<accession>A0ABR1JP24</accession>
<evidence type="ECO:0008006" key="11">
    <source>
        <dbReference type="Google" id="ProtNLM"/>
    </source>
</evidence>
<comment type="pathway">
    <text evidence="2">Secondary metabolite biosynthesis.</text>
</comment>
<evidence type="ECO:0000313" key="9">
    <source>
        <dbReference type="EMBL" id="KAK7464844.1"/>
    </source>
</evidence>
<dbReference type="CDD" id="cd11061">
    <property type="entry name" value="CYP67-like"/>
    <property type="match status" value="1"/>
</dbReference>
<feature type="transmembrane region" description="Helical" evidence="8">
    <location>
        <begin position="58"/>
        <end position="78"/>
    </location>
</feature>